<dbReference type="OrthoDB" id="9792688at2"/>
<dbReference type="EMBL" id="LWDV01000008">
    <property type="protein sequence ID" value="OCL27154.1"/>
    <property type="molecule type" value="Genomic_DNA"/>
</dbReference>
<gene>
    <name evidence="2" type="ORF">U472_06670</name>
</gene>
<evidence type="ECO:0000313" key="2">
    <source>
        <dbReference type="EMBL" id="OCL27154.1"/>
    </source>
</evidence>
<dbReference type="Proteomes" id="UP000093514">
    <property type="component" value="Unassembled WGS sequence"/>
</dbReference>
<protein>
    <submittedName>
        <fullName evidence="2">Dipicolinate synthase subunit B</fullName>
    </submittedName>
</protein>
<evidence type="ECO:0000259" key="1">
    <source>
        <dbReference type="Pfam" id="PF02441"/>
    </source>
</evidence>
<name>A0A1C0AA34_9FIRM</name>
<sequence>MGFNFIGKKIGFALTGSHCTLDKVMPVMEELVDKGAELTPILSEAILTHETRFGTPEKWRSQVIDITGNEPITTIPEAEPIGPQNLFDIIIVAPCTGNTTAKLANAITDTTVVMSIKAQLRNKRPVVLAIATNDGLGNNAKNIGYLINTPNLYFVPFGQDAPEGKPNSLVSRMDLIVDTVEYALKGKQLQPVVIEHKGV</sequence>
<dbReference type="RefSeq" id="WP_068716753.1">
    <property type="nucleotide sequence ID" value="NZ_LWDV01000008.1"/>
</dbReference>
<dbReference type="SUPFAM" id="SSF52507">
    <property type="entry name" value="Homo-oligomeric flavin-containing Cys decarboxylases, HFCD"/>
    <property type="match status" value="1"/>
</dbReference>
<feature type="domain" description="Flavoprotein" evidence="1">
    <location>
        <begin position="8"/>
        <end position="169"/>
    </location>
</feature>
<organism evidence="2 3">
    <name type="scientific">Orenia metallireducens</name>
    <dbReference type="NCBI Taxonomy" id="1413210"/>
    <lineage>
        <taxon>Bacteria</taxon>
        <taxon>Bacillati</taxon>
        <taxon>Bacillota</taxon>
        <taxon>Clostridia</taxon>
        <taxon>Halanaerobiales</taxon>
        <taxon>Halobacteroidaceae</taxon>
        <taxon>Orenia</taxon>
    </lineage>
</organism>
<dbReference type="InterPro" id="IPR036551">
    <property type="entry name" value="Flavin_trans-like"/>
</dbReference>
<accession>A0A1C0AA34</accession>
<evidence type="ECO:0000313" key="3">
    <source>
        <dbReference type="Proteomes" id="UP000093514"/>
    </source>
</evidence>
<dbReference type="Pfam" id="PF02441">
    <property type="entry name" value="Flavoprotein"/>
    <property type="match status" value="1"/>
</dbReference>
<keyword evidence="3" id="KW-1185">Reference proteome</keyword>
<proteinExistence type="predicted"/>
<dbReference type="PIRSF" id="PIRSF001390">
    <property type="entry name" value="Dipicolinate_synth_subunit_B"/>
    <property type="match status" value="1"/>
</dbReference>
<dbReference type="InterPro" id="IPR003382">
    <property type="entry name" value="Flavoprotein"/>
</dbReference>
<reference evidence="2 3" key="2">
    <citation type="submission" date="2016-08" db="EMBL/GenBank/DDBJ databases">
        <title>Orenia metallireducens sp. nov. strain Z6, a Novel Metal-reducing Firmicute from the Deep Subsurface.</title>
        <authorList>
            <person name="Maxim B.I."/>
            <person name="Kenneth K."/>
            <person name="Flynn T.M."/>
            <person name="Oloughlin E.J."/>
            <person name="Locke R.A."/>
            <person name="Weber J.R."/>
            <person name="Egan S.M."/>
            <person name="Mackie R.I."/>
            <person name="Cann I.K."/>
        </authorList>
    </citation>
    <scope>NUCLEOTIDE SEQUENCE [LARGE SCALE GENOMIC DNA]</scope>
    <source>
        <strain evidence="2 3">Z6</strain>
    </source>
</reference>
<dbReference type="NCBIfam" id="TIGR02852">
    <property type="entry name" value="spore_dpaB"/>
    <property type="match status" value="1"/>
</dbReference>
<dbReference type="AlphaFoldDB" id="A0A1C0AA34"/>
<dbReference type="NCBIfam" id="NF006161">
    <property type="entry name" value="PRK08305.1"/>
    <property type="match status" value="1"/>
</dbReference>
<comment type="caution">
    <text evidence="2">The sequence shown here is derived from an EMBL/GenBank/DDBJ whole genome shotgun (WGS) entry which is preliminary data.</text>
</comment>
<reference evidence="3" key="1">
    <citation type="submission" date="2016-07" db="EMBL/GenBank/DDBJ databases">
        <authorList>
            <person name="Florea S."/>
            <person name="Webb J.S."/>
            <person name="Jaromczyk J."/>
            <person name="Schardl C.L."/>
        </authorList>
    </citation>
    <scope>NUCLEOTIDE SEQUENCE [LARGE SCALE GENOMIC DNA]</scope>
    <source>
        <strain evidence="3">Z6</strain>
    </source>
</reference>
<dbReference type="InterPro" id="IPR014214">
    <property type="entry name" value="Dipicolinic_acid_synth_B"/>
</dbReference>
<dbReference type="GO" id="GO:0003824">
    <property type="term" value="F:catalytic activity"/>
    <property type="evidence" value="ECO:0007669"/>
    <property type="project" value="InterPro"/>
</dbReference>
<dbReference type="Gene3D" id="3.40.50.1950">
    <property type="entry name" value="Flavin prenyltransferase-like"/>
    <property type="match status" value="1"/>
</dbReference>